<keyword evidence="8" id="KW-0547">Nucleotide-binding</keyword>
<keyword evidence="7 14" id="KW-0808">Transferase</keyword>
<evidence type="ECO:0000313" key="19">
    <source>
        <dbReference type="Proteomes" id="UP001596528"/>
    </source>
</evidence>
<proteinExistence type="inferred from homology"/>
<reference evidence="19" key="1">
    <citation type="journal article" date="2019" name="Int. J. Syst. Evol. Microbiol.">
        <title>The Global Catalogue of Microorganisms (GCM) 10K type strain sequencing project: providing services to taxonomists for standard genome sequencing and annotation.</title>
        <authorList>
            <consortium name="The Broad Institute Genomics Platform"/>
            <consortium name="The Broad Institute Genome Sequencing Center for Infectious Disease"/>
            <person name="Wu L."/>
            <person name="Ma J."/>
        </authorList>
    </citation>
    <scope>NUCLEOTIDE SEQUENCE [LARGE SCALE GENOMIC DNA]</scope>
    <source>
        <strain evidence="19">JCM 18657</strain>
    </source>
</reference>
<keyword evidence="11" id="KW-0220">Diaminopimelate biosynthesis</keyword>
<dbReference type="Gene3D" id="3.30.2130.10">
    <property type="entry name" value="VC0802-like"/>
    <property type="match status" value="1"/>
</dbReference>
<dbReference type="PANTHER" id="PTHR21499">
    <property type="entry name" value="ASPARTATE KINASE"/>
    <property type="match status" value="1"/>
</dbReference>
<evidence type="ECO:0000256" key="11">
    <source>
        <dbReference type="ARBA" id="ARBA00022915"/>
    </source>
</evidence>
<dbReference type="InterPro" id="IPR001048">
    <property type="entry name" value="Asp/Glu/Uridylate_kinase"/>
</dbReference>
<dbReference type="InterPro" id="IPR001341">
    <property type="entry name" value="Asp_kinase"/>
</dbReference>
<comment type="pathway">
    <text evidence="3 15">Amino-acid biosynthesis; L-methionine biosynthesis via de novo pathway; L-homoserine from L-aspartate: step 1/3.</text>
</comment>
<accession>A0ABW2V4K2</accession>
<dbReference type="Pfam" id="PF13840">
    <property type="entry name" value="ACT_7"/>
    <property type="match status" value="1"/>
</dbReference>
<evidence type="ECO:0000256" key="4">
    <source>
        <dbReference type="ARBA" id="ARBA00005139"/>
    </source>
</evidence>
<dbReference type="Gene3D" id="3.40.1160.10">
    <property type="entry name" value="Acetylglutamate kinase-like"/>
    <property type="match status" value="1"/>
</dbReference>
<dbReference type="SUPFAM" id="SSF55021">
    <property type="entry name" value="ACT-like"/>
    <property type="match status" value="2"/>
</dbReference>
<keyword evidence="6 15" id="KW-0028">Amino-acid biosynthesis</keyword>
<feature type="domain" description="Aspartate/glutamate/uridylate kinase" evidence="16">
    <location>
        <begin position="3"/>
        <end position="236"/>
    </location>
</feature>
<comment type="pathway">
    <text evidence="4 15">Amino-acid biosynthesis; L-threonine biosynthesis; L-threonine from L-aspartate: step 1/5.</text>
</comment>
<evidence type="ECO:0000256" key="1">
    <source>
        <dbReference type="ARBA" id="ARBA00003121"/>
    </source>
</evidence>
<name>A0ABW2V4K2_9BACL</name>
<dbReference type="PIRSF" id="PIRSF000726">
    <property type="entry name" value="Asp_kin"/>
    <property type="match status" value="1"/>
</dbReference>
<keyword evidence="12" id="KW-0457">Lysine biosynthesis</keyword>
<dbReference type="NCBIfam" id="TIGR00657">
    <property type="entry name" value="asp_kinases"/>
    <property type="match status" value="1"/>
</dbReference>
<sequence>MRVIVQKFGGTSLATAQARTHAIRHIQRAVAEKFHPVVVVSAMGRKGEPYATDTLLSLAGEGGLAPLPSREADLLMACGEIISAAVLCSELIRAGTPAAVLTGGQAGIRTNDRFGHAHILRIQPSRILQLLQDGKVVVVTGFQGMTEEGDFTTLGRGGSDTSAAALGAALRAEVVDIFTDVSGILTADPRIVEDAKPLTRVTYAEIVNMAHYGAKVIHPRAAEIAMAANIPVRVRSTFDDGEGTLVASSPDTPEVVDRHVTGIAYSAGITQLKVVAGEGAYDLHLNVFKAMARHGISVDFINVNPSAVVYTVFDRDADRATAILRGMGYEPEVCGSCAKVSVIGGGMNGVPGIMASIVEALTEEDIQILQSADSNATIWVLVRSEDMANAVRVLHRKFELHKNKAEDQTESLTVRNKGAKE</sequence>
<evidence type="ECO:0000259" key="17">
    <source>
        <dbReference type="Pfam" id="PF13840"/>
    </source>
</evidence>
<evidence type="ECO:0000256" key="10">
    <source>
        <dbReference type="ARBA" id="ARBA00022840"/>
    </source>
</evidence>
<dbReference type="NCBIfam" id="NF006068">
    <property type="entry name" value="PRK08210.1"/>
    <property type="match status" value="1"/>
</dbReference>
<gene>
    <name evidence="18" type="primary">dapG</name>
    <name evidence="18" type="ORF">ACFQWB_07590</name>
</gene>
<comment type="caution">
    <text evidence="18">The sequence shown here is derived from an EMBL/GenBank/DDBJ whole genome shotgun (WGS) entry which is preliminary data.</text>
</comment>
<evidence type="ECO:0000256" key="3">
    <source>
        <dbReference type="ARBA" id="ARBA00004986"/>
    </source>
</evidence>
<dbReference type="PROSITE" id="PS00324">
    <property type="entry name" value="ASPARTOKINASE"/>
    <property type="match status" value="1"/>
</dbReference>
<dbReference type="InterPro" id="IPR018042">
    <property type="entry name" value="Aspartate_kinase_CS"/>
</dbReference>
<keyword evidence="10" id="KW-0067">ATP-binding</keyword>
<evidence type="ECO:0000259" key="16">
    <source>
        <dbReference type="Pfam" id="PF00696"/>
    </source>
</evidence>
<evidence type="ECO:0000256" key="6">
    <source>
        <dbReference type="ARBA" id="ARBA00022605"/>
    </source>
</evidence>
<dbReference type="PANTHER" id="PTHR21499:SF3">
    <property type="entry name" value="ASPARTOKINASE"/>
    <property type="match status" value="1"/>
</dbReference>
<evidence type="ECO:0000256" key="7">
    <source>
        <dbReference type="ARBA" id="ARBA00022679"/>
    </source>
</evidence>
<feature type="domain" description="CASTOR ACT" evidence="17">
    <location>
        <begin position="336"/>
        <end position="396"/>
    </location>
</feature>
<keyword evidence="9 14" id="KW-0418">Kinase</keyword>
<dbReference type="SUPFAM" id="SSF53633">
    <property type="entry name" value="Carbamate kinase-like"/>
    <property type="match status" value="1"/>
</dbReference>
<evidence type="ECO:0000256" key="13">
    <source>
        <dbReference type="ARBA" id="ARBA00047872"/>
    </source>
</evidence>
<dbReference type="EMBL" id="JBHTGQ010000017">
    <property type="protein sequence ID" value="MFC7749799.1"/>
    <property type="molecule type" value="Genomic_DNA"/>
</dbReference>
<comment type="catalytic activity">
    <reaction evidence="13 14">
        <text>L-aspartate + ATP = 4-phospho-L-aspartate + ADP</text>
        <dbReference type="Rhea" id="RHEA:23776"/>
        <dbReference type="ChEBI" id="CHEBI:29991"/>
        <dbReference type="ChEBI" id="CHEBI:30616"/>
        <dbReference type="ChEBI" id="CHEBI:57535"/>
        <dbReference type="ChEBI" id="CHEBI:456216"/>
        <dbReference type="EC" id="2.7.2.4"/>
    </reaction>
</comment>
<comment type="pathway">
    <text evidence="2 15">Amino-acid biosynthesis; L-lysine biosynthesis via DAP pathway; (S)-tetrahydrodipicolinate from L-aspartate: step 1/4.</text>
</comment>
<evidence type="ECO:0000256" key="14">
    <source>
        <dbReference type="RuleBase" id="RU003448"/>
    </source>
</evidence>
<evidence type="ECO:0000256" key="5">
    <source>
        <dbReference type="ARBA" id="ARBA00010122"/>
    </source>
</evidence>
<keyword evidence="19" id="KW-1185">Reference proteome</keyword>
<evidence type="ECO:0000313" key="18">
    <source>
        <dbReference type="EMBL" id="MFC7749799.1"/>
    </source>
</evidence>
<evidence type="ECO:0000256" key="12">
    <source>
        <dbReference type="ARBA" id="ARBA00023154"/>
    </source>
</evidence>
<comment type="function">
    <text evidence="1">Catalyzes the phosphorylation of the beta-carboxyl group of aspartic acid with ATP to yield 4-phospho-L-aspartate, which is involved in the branched biosynthetic pathway leading to the biosynthesis of amino acids threonine, isoleucine and methionine.</text>
</comment>
<evidence type="ECO:0000256" key="9">
    <source>
        <dbReference type="ARBA" id="ARBA00022777"/>
    </source>
</evidence>
<dbReference type="EC" id="2.7.2.4" evidence="14"/>
<comment type="similarity">
    <text evidence="5 14">Belongs to the aspartokinase family.</text>
</comment>
<dbReference type="InterPro" id="IPR045865">
    <property type="entry name" value="ACT-like_dom_sf"/>
</dbReference>
<evidence type="ECO:0000256" key="8">
    <source>
        <dbReference type="ARBA" id="ARBA00022741"/>
    </source>
</evidence>
<dbReference type="Pfam" id="PF00696">
    <property type="entry name" value="AA_kinase"/>
    <property type="match status" value="1"/>
</dbReference>
<dbReference type="NCBIfam" id="TIGR00656">
    <property type="entry name" value="asp_kin_monofn"/>
    <property type="match status" value="1"/>
</dbReference>
<dbReference type="InterPro" id="IPR036393">
    <property type="entry name" value="AceGlu_kinase-like_sf"/>
</dbReference>
<dbReference type="Proteomes" id="UP001596528">
    <property type="component" value="Unassembled WGS sequence"/>
</dbReference>
<dbReference type="GO" id="GO:0004072">
    <property type="term" value="F:aspartate kinase activity"/>
    <property type="evidence" value="ECO:0007669"/>
    <property type="project" value="UniProtKB-EC"/>
</dbReference>
<protein>
    <recommendedName>
        <fullName evidence="14">Aspartokinase</fullName>
        <ecNumber evidence="14">2.7.2.4</ecNumber>
    </recommendedName>
</protein>
<dbReference type="InterPro" id="IPR005260">
    <property type="entry name" value="Asp_kin_monofn"/>
</dbReference>
<evidence type="ECO:0000256" key="15">
    <source>
        <dbReference type="RuleBase" id="RU004249"/>
    </source>
</evidence>
<dbReference type="InterPro" id="IPR027795">
    <property type="entry name" value="CASTOR_ACT_dom"/>
</dbReference>
<organism evidence="18 19">
    <name type="scientific">Paenibacillus thermoaerophilus</name>
    <dbReference type="NCBI Taxonomy" id="1215385"/>
    <lineage>
        <taxon>Bacteria</taxon>
        <taxon>Bacillati</taxon>
        <taxon>Bacillota</taxon>
        <taxon>Bacilli</taxon>
        <taxon>Bacillales</taxon>
        <taxon>Paenibacillaceae</taxon>
        <taxon>Paenibacillus</taxon>
    </lineage>
</organism>
<dbReference type="RefSeq" id="WP_138789812.1">
    <property type="nucleotide sequence ID" value="NZ_JBHTGQ010000017.1"/>
</dbReference>
<evidence type="ECO:0000256" key="2">
    <source>
        <dbReference type="ARBA" id="ARBA00004766"/>
    </source>
</evidence>